<dbReference type="PANTHER" id="PTHR42810">
    <property type="entry name" value="PURINE PERMEASE C1399.01C-RELATED"/>
    <property type="match status" value="1"/>
</dbReference>
<dbReference type="Proteomes" id="UP000284543">
    <property type="component" value="Unassembled WGS sequence"/>
</dbReference>
<dbReference type="RefSeq" id="WP_002574056.1">
    <property type="nucleotide sequence ID" value="NZ_BAABXO010000001.1"/>
</dbReference>
<dbReference type="Pfam" id="PF00860">
    <property type="entry name" value="Xan_ur_permease"/>
    <property type="match status" value="1"/>
</dbReference>
<feature type="transmembrane region" description="Helical" evidence="7">
    <location>
        <begin position="136"/>
        <end position="156"/>
    </location>
</feature>
<dbReference type="InterPro" id="IPR006043">
    <property type="entry name" value="NCS2"/>
</dbReference>
<evidence type="ECO:0000313" key="8">
    <source>
        <dbReference type="EMBL" id="RGV74140.1"/>
    </source>
</evidence>
<feature type="transmembrane region" description="Helical" evidence="7">
    <location>
        <begin position="236"/>
        <end position="257"/>
    </location>
</feature>
<feature type="transmembrane region" description="Helical" evidence="7">
    <location>
        <begin position="86"/>
        <end position="105"/>
    </location>
</feature>
<dbReference type="AlphaFoldDB" id="A0A412Z2L8"/>
<organism evidence="8 9">
    <name type="scientific">Enterocloster bolteae</name>
    <dbReference type="NCBI Taxonomy" id="208479"/>
    <lineage>
        <taxon>Bacteria</taxon>
        <taxon>Bacillati</taxon>
        <taxon>Bacillota</taxon>
        <taxon>Clostridia</taxon>
        <taxon>Lachnospirales</taxon>
        <taxon>Lachnospiraceae</taxon>
        <taxon>Enterocloster</taxon>
    </lineage>
</organism>
<evidence type="ECO:0000256" key="7">
    <source>
        <dbReference type="SAM" id="Phobius"/>
    </source>
</evidence>
<feature type="transmembrane region" description="Helical" evidence="7">
    <location>
        <begin position="111"/>
        <end position="129"/>
    </location>
</feature>
<evidence type="ECO:0000256" key="6">
    <source>
        <dbReference type="ARBA" id="ARBA00023136"/>
    </source>
</evidence>
<reference evidence="8 9" key="1">
    <citation type="submission" date="2018-08" db="EMBL/GenBank/DDBJ databases">
        <title>A genome reference for cultivated species of the human gut microbiota.</title>
        <authorList>
            <person name="Zou Y."/>
            <person name="Xue W."/>
            <person name="Luo G."/>
        </authorList>
    </citation>
    <scope>NUCLEOTIDE SEQUENCE [LARGE SCALE GENOMIC DNA]</scope>
    <source>
        <strain evidence="8 9">AF14-18</strain>
    </source>
</reference>
<dbReference type="GO" id="GO:0005886">
    <property type="term" value="C:plasma membrane"/>
    <property type="evidence" value="ECO:0007669"/>
    <property type="project" value="UniProtKB-ARBA"/>
</dbReference>
<dbReference type="NCBIfam" id="NF037981">
    <property type="entry name" value="NCS2_1"/>
    <property type="match status" value="1"/>
</dbReference>
<dbReference type="GO" id="GO:0042907">
    <property type="term" value="F:xanthine transmembrane transporter activity"/>
    <property type="evidence" value="ECO:0007669"/>
    <property type="project" value="TreeGrafter"/>
</dbReference>
<feature type="transmembrane region" description="Helical" evidence="7">
    <location>
        <begin position="411"/>
        <end position="434"/>
    </location>
</feature>
<dbReference type="PANTHER" id="PTHR42810:SF2">
    <property type="entry name" value="PURINE PERMEASE C1399.01C-RELATED"/>
    <property type="match status" value="1"/>
</dbReference>
<keyword evidence="3" id="KW-0813">Transport</keyword>
<keyword evidence="4 7" id="KW-0812">Transmembrane</keyword>
<feature type="transmembrane region" description="Helical" evidence="7">
    <location>
        <begin position="385"/>
        <end position="405"/>
    </location>
</feature>
<comment type="caution">
    <text evidence="8">The sequence shown here is derived from an EMBL/GenBank/DDBJ whole genome shotgun (WGS) entry which is preliminary data.</text>
</comment>
<name>A0A412Z2L8_9FIRM</name>
<evidence type="ECO:0000256" key="1">
    <source>
        <dbReference type="ARBA" id="ARBA00004141"/>
    </source>
</evidence>
<evidence type="ECO:0000256" key="2">
    <source>
        <dbReference type="ARBA" id="ARBA00008821"/>
    </source>
</evidence>
<feature type="transmembrane region" description="Helical" evidence="7">
    <location>
        <begin position="325"/>
        <end position="347"/>
    </location>
</feature>
<accession>A0A412Z2L8</accession>
<evidence type="ECO:0000256" key="5">
    <source>
        <dbReference type="ARBA" id="ARBA00022989"/>
    </source>
</evidence>
<evidence type="ECO:0000256" key="3">
    <source>
        <dbReference type="ARBA" id="ARBA00022448"/>
    </source>
</evidence>
<dbReference type="EMBL" id="QRZM01000008">
    <property type="protein sequence ID" value="RGV74140.1"/>
    <property type="molecule type" value="Genomic_DNA"/>
</dbReference>
<evidence type="ECO:0000313" key="9">
    <source>
        <dbReference type="Proteomes" id="UP000284543"/>
    </source>
</evidence>
<comment type="subcellular location">
    <subcellularLocation>
        <location evidence="1">Membrane</location>
        <topology evidence="1">Multi-pass membrane protein</topology>
    </subcellularLocation>
</comment>
<dbReference type="GeneID" id="23111541"/>
<feature type="transmembrane region" description="Helical" evidence="7">
    <location>
        <begin position="200"/>
        <end position="221"/>
    </location>
</feature>
<protein>
    <submittedName>
        <fullName evidence="8">Purine permease</fullName>
    </submittedName>
</protein>
<comment type="similarity">
    <text evidence="2">Belongs to the nucleobase:cation symporter-2 (NCS2) (TC 2.A.40) family.</text>
</comment>
<sequence>MNARNQEVSHSLYVFDSKPPVRKALPISLQHIMAMFLGTVTVPIVIAGAAGADAATRTIMIQYSLMMSALATMIQVCPLGPVGSRLPVIFCAGFTCVPVFTPIAAQYGLPGVFGAQLLCAVITIALGFCVGRLHKFFPTVVTGTIILSIGLSLYPIALKYMAGNASSPTYGQLNNWIVAFVTLAAVLFFNLMCKGVVKMASILLGAVVGYVLALCMGMVHFDGVVSASWLAVPKPFFYGMPSFDLSMVLPILLITIVNIMQSVGDITGTTVGGFDREPRSEELTGGVAASGIATLVGTIFGVPVVSSFSQNVGIVSMNKVVSRRVITIACAIMLALGIVPKFSALVSTLPAPVIGGGTLIVFGMITLTGLKLVSSEPLTARNSTIVGVSIALAMGLSTLEGTAALENFPPLAQALLSKPVVVAGVMSFLLNLLAPGKTVDEEARERAALDAE</sequence>
<keyword evidence="5 7" id="KW-1133">Transmembrane helix</keyword>
<keyword evidence="6 7" id="KW-0472">Membrane</keyword>
<dbReference type="InterPro" id="IPR006042">
    <property type="entry name" value="Xan_ur_permease"/>
</dbReference>
<feature type="transmembrane region" description="Helical" evidence="7">
    <location>
        <begin position="32"/>
        <end position="52"/>
    </location>
</feature>
<dbReference type="PROSITE" id="PS01116">
    <property type="entry name" value="XANTH_URACIL_PERMASE"/>
    <property type="match status" value="1"/>
</dbReference>
<proteinExistence type="inferred from homology"/>
<feature type="transmembrane region" description="Helical" evidence="7">
    <location>
        <begin position="176"/>
        <end position="193"/>
    </location>
</feature>
<feature type="transmembrane region" description="Helical" evidence="7">
    <location>
        <begin position="58"/>
        <end position="79"/>
    </location>
</feature>
<evidence type="ECO:0000256" key="4">
    <source>
        <dbReference type="ARBA" id="ARBA00022692"/>
    </source>
</evidence>
<gene>
    <name evidence="8" type="ORF">DWW02_19315</name>
</gene>
<dbReference type="NCBIfam" id="TIGR00801">
    <property type="entry name" value="ncs2"/>
    <property type="match status" value="1"/>
</dbReference>
<feature type="transmembrane region" description="Helical" evidence="7">
    <location>
        <begin position="353"/>
        <end position="373"/>
    </location>
</feature>